<accession>A0A7Y0HUZ7</accession>
<name>A0A7Y0HUZ7_9BIFI</name>
<organism evidence="1 2">
    <name type="scientific">Bifidobacterium olomucense</name>
    <dbReference type="NCBI Taxonomy" id="2675324"/>
    <lineage>
        <taxon>Bacteria</taxon>
        <taxon>Bacillati</taxon>
        <taxon>Actinomycetota</taxon>
        <taxon>Actinomycetes</taxon>
        <taxon>Bifidobacteriales</taxon>
        <taxon>Bifidobacteriaceae</taxon>
        <taxon>Bifidobacterium</taxon>
    </lineage>
</organism>
<dbReference type="Proteomes" id="UP000543419">
    <property type="component" value="Unassembled WGS sequence"/>
</dbReference>
<evidence type="ECO:0000313" key="1">
    <source>
        <dbReference type="EMBL" id="NMM97725.1"/>
    </source>
</evidence>
<sequence>MRGTIYEDRFVMPRIQVSVKDPKTSSEYRVDFVWRLNNGRVVVAEYDGTQKYIDPSMTGNRSIQEMIVKERERDDGLRRAGATEILHVTYPEVIDRVPLHLKLLKAGIPRRTGTTAGMS</sequence>
<dbReference type="EMBL" id="JAAIIG010000002">
    <property type="protein sequence ID" value="NMM97725.1"/>
    <property type="molecule type" value="Genomic_DNA"/>
</dbReference>
<keyword evidence="2" id="KW-1185">Reference proteome</keyword>
<gene>
    <name evidence="1" type="ORF">G1C97_0674</name>
</gene>
<dbReference type="AlphaFoldDB" id="A0A7Y0HUZ7"/>
<reference evidence="1 2" key="1">
    <citation type="submission" date="2020-02" db="EMBL/GenBank/DDBJ databases">
        <title>Characterization of phylogenetic diversity of novel bifidobacterial species isolated in Czech ZOOs.</title>
        <authorList>
            <person name="Lugli G.A."/>
            <person name="Vera N.B."/>
            <person name="Ventura M."/>
        </authorList>
    </citation>
    <scope>NUCLEOTIDE SEQUENCE [LARGE SCALE GENOMIC DNA]</scope>
    <source>
        <strain evidence="1 2">DSM 109959</strain>
    </source>
</reference>
<comment type="caution">
    <text evidence="1">The sequence shown here is derived from an EMBL/GenBank/DDBJ whole genome shotgun (WGS) entry which is preliminary data.</text>
</comment>
<evidence type="ECO:0000313" key="2">
    <source>
        <dbReference type="Proteomes" id="UP000543419"/>
    </source>
</evidence>
<protein>
    <submittedName>
        <fullName evidence="1">CTP synthase</fullName>
    </submittedName>
</protein>
<proteinExistence type="predicted"/>